<evidence type="ECO:0000313" key="2">
    <source>
        <dbReference type="Proteomes" id="UP000240322"/>
    </source>
</evidence>
<accession>A0A2R6AXG8</accession>
<organism evidence="1 2">
    <name type="scientific">Candidatus Marsarchaeota G2 archaeon OSP_D</name>
    <dbReference type="NCBI Taxonomy" id="1978157"/>
    <lineage>
        <taxon>Archaea</taxon>
        <taxon>Candidatus Marsarchaeota</taxon>
        <taxon>Candidatus Marsarchaeota group 2</taxon>
    </lineage>
</organism>
<sequence length="131" mass="14527">MLTPYEVAVKSVIPALRRMVAEKLIKNHSFTQQRAASVLGVSQSAISRYDTKNRGVAIDLESHKDVVRLVDDLAERIASGELTPVNVAKRIDDICDYVLKHGYMCDFHARIDPVISRQRCGVCLDDESAAA</sequence>
<dbReference type="InterPro" id="IPR010982">
    <property type="entry name" value="Lambda_DNA-bd_dom_sf"/>
</dbReference>
<evidence type="ECO:0008006" key="3">
    <source>
        <dbReference type="Google" id="ProtNLM"/>
    </source>
</evidence>
<dbReference type="AlphaFoldDB" id="A0A2R6AXG8"/>
<dbReference type="PANTHER" id="PTHR40730:SF4">
    <property type="entry name" value="TRANSCRIPTIONAL REGULATOR"/>
    <property type="match status" value="1"/>
</dbReference>
<dbReference type="EMBL" id="NEXE01000036">
    <property type="protein sequence ID" value="PSN91080.1"/>
    <property type="molecule type" value="Genomic_DNA"/>
</dbReference>
<reference evidence="1 2" key="1">
    <citation type="submission" date="2017-04" db="EMBL/GenBank/DDBJ databases">
        <title>Novel microbial lineages endemic to geothermal iron-oxide mats fill important gaps in the evolutionary history of Archaea.</title>
        <authorList>
            <person name="Jay Z.J."/>
            <person name="Beam J.P."/>
            <person name="Dlakic M."/>
            <person name="Rusch D.B."/>
            <person name="Kozubal M.A."/>
            <person name="Inskeep W.P."/>
        </authorList>
    </citation>
    <scope>NUCLEOTIDE SEQUENCE [LARGE SCALE GENOMIC DNA]</scope>
    <source>
        <strain evidence="1">OSP_D</strain>
    </source>
</reference>
<name>A0A2R6AXG8_9ARCH</name>
<dbReference type="Proteomes" id="UP000240322">
    <property type="component" value="Unassembled WGS sequence"/>
</dbReference>
<gene>
    <name evidence="1" type="ORF">B9Q03_05175</name>
</gene>
<proteinExistence type="predicted"/>
<protein>
    <recommendedName>
        <fullName evidence="3">HTH cro/C1-type domain-containing protein</fullName>
    </recommendedName>
</protein>
<dbReference type="GO" id="GO:0003677">
    <property type="term" value="F:DNA binding"/>
    <property type="evidence" value="ECO:0007669"/>
    <property type="project" value="InterPro"/>
</dbReference>
<dbReference type="SUPFAM" id="SSF47413">
    <property type="entry name" value="lambda repressor-like DNA-binding domains"/>
    <property type="match status" value="1"/>
</dbReference>
<comment type="caution">
    <text evidence="1">The sequence shown here is derived from an EMBL/GenBank/DDBJ whole genome shotgun (WGS) entry which is preliminary data.</text>
</comment>
<dbReference type="PANTHER" id="PTHR40730">
    <property type="entry name" value="TRANSCRIPTIONAL REGULATOR PROTEIN-LIKE PROTEIN"/>
    <property type="match status" value="1"/>
</dbReference>
<evidence type="ECO:0000313" key="1">
    <source>
        <dbReference type="EMBL" id="PSN91080.1"/>
    </source>
</evidence>